<reference evidence="3 4" key="1">
    <citation type="submission" date="2020-09" db="EMBL/GenBank/DDBJ databases">
        <title>Complete genome sequence of an Arctic sea ice bacterium Marinomonas arctica BSI20414.</title>
        <authorList>
            <person name="Liao L."/>
            <person name="Chen B."/>
        </authorList>
    </citation>
    <scope>NUCLEOTIDE SEQUENCE [LARGE SCALE GENOMIC DNA]</scope>
    <source>
        <strain evidence="3 4">BSI20414</strain>
    </source>
</reference>
<feature type="transmembrane region" description="Helical" evidence="2">
    <location>
        <begin position="130"/>
        <end position="147"/>
    </location>
</feature>
<dbReference type="EMBL" id="CP061081">
    <property type="protein sequence ID" value="QNT04603.1"/>
    <property type="molecule type" value="Genomic_DNA"/>
</dbReference>
<dbReference type="AlphaFoldDB" id="A0A7H1J287"/>
<dbReference type="KEGG" id="mard:IBG28_12855"/>
<keyword evidence="4" id="KW-1185">Reference proteome</keyword>
<keyword evidence="2" id="KW-0812">Transmembrane</keyword>
<evidence type="ECO:0000313" key="3">
    <source>
        <dbReference type="EMBL" id="QNT04603.1"/>
    </source>
</evidence>
<dbReference type="OrthoDB" id="7068620at2"/>
<dbReference type="Proteomes" id="UP000516370">
    <property type="component" value="Chromosome"/>
</dbReference>
<evidence type="ECO:0000256" key="2">
    <source>
        <dbReference type="SAM" id="Phobius"/>
    </source>
</evidence>
<feature type="transmembrane region" description="Helical" evidence="2">
    <location>
        <begin position="107"/>
        <end position="124"/>
    </location>
</feature>
<gene>
    <name evidence="3" type="ORF">IBG28_12855</name>
</gene>
<feature type="transmembrane region" description="Helical" evidence="2">
    <location>
        <begin position="159"/>
        <end position="182"/>
    </location>
</feature>
<dbReference type="RefSeq" id="WP_111607707.1">
    <property type="nucleotide sequence ID" value="NZ_BMLJ01000012.1"/>
</dbReference>
<accession>A0A7H1J287</accession>
<keyword evidence="2" id="KW-0472">Membrane</keyword>
<keyword evidence="2" id="KW-1133">Transmembrane helix</keyword>
<feature type="transmembrane region" description="Helical" evidence="2">
    <location>
        <begin position="57"/>
        <end position="75"/>
    </location>
</feature>
<feature type="transmembrane region" description="Helical" evidence="2">
    <location>
        <begin position="12"/>
        <end position="37"/>
    </location>
</feature>
<feature type="region of interest" description="Disordered" evidence="1">
    <location>
        <begin position="235"/>
        <end position="254"/>
    </location>
</feature>
<evidence type="ECO:0000313" key="4">
    <source>
        <dbReference type="Proteomes" id="UP000516370"/>
    </source>
</evidence>
<sequence length="254" mass="29173">MVKQVMSVEKLPALIATFSAAILVVSVSYDYGFLLWLGVSLAEAPTSLSDHIRSSLIWAPTILLMVFGVTVMELFNRRIEQGMTEEELIATSPIPKFTAWFRYSLKYPVYAFVIFLPITPFLGVKLPLQAWMFGSIIWWFILHNFFFNHQRIMERTSRSFYLTSRWLPAALLLVVFFGAIAAEKVPNGKLYEFNIGDDVEQRVLARSYDQYFMVWNPDSKRIEFVSKNSVKSFQQVRQDESNKPIQPTAGVSAD</sequence>
<name>A0A7H1J287_9GAMM</name>
<organism evidence="3 4">
    <name type="scientific">Marinomonas arctica</name>
    <dbReference type="NCBI Taxonomy" id="383750"/>
    <lineage>
        <taxon>Bacteria</taxon>
        <taxon>Pseudomonadati</taxon>
        <taxon>Pseudomonadota</taxon>
        <taxon>Gammaproteobacteria</taxon>
        <taxon>Oceanospirillales</taxon>
        <taxon>Oceanospirillaceae</taxon>
        <taxon>Marinomonas</taxon>
    </lineage>
</organism>
<evidence type="ECO:0000256" key="1">
    <source>
        <dbReference type="SAM" id="MobiDB-lite"/>
    </source>
</evidence>
<protein>
    <submittedName>
        <fullName evidence="3">Uncharacterized protein</fullName>
    </submittedName>
</protein>
<proteinExistence type="predicted"/>